<gene>
    <name evidence="2" type="ORF">BJ508DRAFT_358524</name>
</gene>
<feature type="compositionally biased region" description="Polar residues" evidence="1">
    <location>
        <begin position="167"/>
        <end position="192"/>
    </location>
</feature>
<dbReference type="Proteomes" id="UP000275078">
    <property type="component" value="Unassembled WGS sequence"/>
</dbReference>
<evidence type="ECO:0000313" key="2">
    <source>
        <dbReference type="EMBL" id="RPA85973.1"/>
    </source>
</evidence>
<proteinExistence type="predicted"/>
<sequence>MYNNNTLVHESLPQGSTSRSFANVPPEIRLEIYRQCSAFTLLVLSATSASLRAELLQNPHIYQQAAGYKFRSSTHRRAWWWDPKLPHTSELSIRHVKKLTCTSELELLKKLFKKVPLTGWPSPFIHQSKHTTSCPNVFPLSTSHHQQSSHLQSLHYKTPLESKDQPTQRNILPQPGSPSSAMSSQDPYEVPPQTSESTIYCVPAEIRLEIYRQCSAFTLLVLTATAKFFRVEILGNTAIVRRSPGFAAQPHDWWSNNVDAQLGEWRFSMRNIERLTSDSERNLLQSFFKWHLKVNSPAPELERLQYRLLVDRCYGCCVGCLRVVEIHIFMRYNMWWGRRWSEYCPAQNCAPVWVFPLASMQYATWLPADINL</sequence>
<feature type="region of interest" description="Disordered" evidence="1">
    <location>
        <begin position="162"/>
        <end position="192"/>
    </location>
</feature>
<dbReference type="EMBL" id="ML119651">
    <property type="protein sequence ID" value="RPA85973.1"/>
    <property type="molecule type" value="Genomic_DNA"/>
</dbReference>
<reference evidence="2 3" key="1">
    <citation type="journal article" date="2018" name="Nat. Ecol. Evol.">
        <title>Pezizomycetes genomes reveal the molecular basis of ectomycorrhizal truffle lifestyle.</title>
        <authorList>
            <person name="Murat C."/>
            <person name="Payen T."/>
            <person name="Noel B."/>
            <person name="Kuo A."/>
            <person name="Morin E."/>
            <person name="Chen J."/>
            <person name="Kohler A."/>
            <person name="Krizsan K."/>
            <person name="Balestrini R."/>
            <person name="Da Silva C."/>
            <person name="Montanini B."/>
            <person name="Hainaut M."/>
            <person name="Levati E."/>
            <person name="Barry K.W."/>
            <person name="Belfiori B."/>
            <person name="Cichocki N."/>
            <person name="Clum A."/>
            <person name="Dockter R.B."/>
            <person name="Fauchery L."/>
            <person name="Guy J."/>
            <person name="Iotti M."/>
            <person name="Le Tacon F."/>
            <person name="Lindquist E.A."/>
            <person name="Lipzen A."/>
            <person name="Malagnac F."/>
            <person name="Mello A."/>
            <person name="Molinier V."/>
            <person name="Miyauchi S."/>
            <person name="Poulain J."/>
            <person name="Riccioni C."/>
            <person name="Rubini A."/>
            <person name="Sitrit Y."/>
            <person name="Splivallo R."/>
            <person name="Traeger S."/>
            <person name="Wang M."/>
            <person name="Zifcakova L."/>
            <person name="Wipf D."/>
            <person name="Zambonelli A."/>
            <person name="Paolocci F."/>
            <person name="Nowrousian M."/>
            <person name="Ottonello S."/>
            <person name="Baldrian P."/>
            <person name="Spatafora J.W."/>
            <person name="Henrissat B."/>
            <person name="Nagy L.G."/>
            <person name="Aury J.M."/>
            <person name="Wincker P."/>
            <person name="Grigoriev I.V."/>
            <person name="Bonfante P."/>
            <person name="Martin F.M."/>
        </authorList>
    </citation>
    <scope>NUCLEOTIDE SEQUENCE [LARGE SCALE GENOMIC DNA]</scope>
    <source>
        <strain evidence="2 3">RN42</strain>
    </source>
</reference>
<evidence type="ECO:0000313" key="3">
    <source>
        <dbReference type="Proteomes" id="UP000275078"/>
    </source>
</evidence>
<evidence type="ECO:0008006" key="4">
    <source>
        <dbReference type="Google" id="ProtNLM"/>
    </source>
</evidence>
<keyword evidence="3" id="KW-1185">Reference proteome</keyword>
<organism evidence="2 3">
    <name type="scientific">Ascobolus immersus RN42</name>
    <dbReference type="NCBI Taxonomy" id="1160509"/>
    <lineage>
        <taxon>Eukaryota</taxon>
        <taxon>Fungi</taxon>
        <taxon>Dikarya</taxon>
        <taxon>Ascomycota</taxon>
        <taxon>Pezizomycotina</taxon>
        <taxon>Pezizomycetes</taxon>
        <taxon>Pezizales</taxon>
        <taxon>Ascobolaceae</taxon>
        <taxon>Ascobolus</taxon>
    </lineage>
</organism>
<protein>
    <recommendedName>
        <fullName evidence="4">F-box domain-containing protein</fullName>
    </recommendedName>
</protein>
<accession>A0A3N4IIK7</accession>
<name>A0A3N4IIK7_ASCIM</name>
<dbReference type="AlphaFoldDB" id="A0A3N4IIK7"/>
<evidence type="ECO:0000256" key="1">
    <source>
        <dbReference type="SAM" id="MobiDB-lite"/>
    </source>
</evidence>